<dbReference type="InterPro" id="IPR011032">
    <property type="entry name" value="GroES-like_sf"/>
</dbReference>
<evidence type="ECO:0000256" key="2">
    <source>
        <dbReference type="ARBA" id="ARBA00022723"/>
    </source>
</evidence>
<proteinExistence type="inferred from homology"/>
<evidence type="ECO:0000256" key="4">
    <source>
        <dbReference type="ARBA" id="ARBA00023002"/>
    </source>
</evidence>
<dbReference type="PANTHER" id="PTHR42813:SF2">
    <property type="entry name" value="DEHYDROGENASE, ZINC-CONTAINING, PUTATIVE (AFU_ORTHOLOGUE AFUA_2G02810)-RELATED"/>
    <property type="match status" value="1"/>
</dbReference>
<comment type="cofactor">
    <cofactor evidence="1 5">
        <name>Zn(2+)</name>
        <dbReference type="ChEBI" id="CHEBI:29105"/>
    </cofactor>
</comment>
<dbReference type="InterPro" id="IPR020843">
    <property type="entry name" value="ER"/>
</dbReference>
<name>A0ABP8YI24_9MICO</name>
<dbReference type="InterPro" id="IPR002328">
    <property type="entry name" value="ADH_Zn_CS"/>
</dbReference>
<dbReference type="InterPro" id="IPR013149">
    <property type="entry name" value="ADH-like_C"/>
</dbReference>
<dbReference type="RefSeq" id="WP_345504172.1">
    <property type="nucleotide sequence ID" value="NZ_BAABLO010000011.1"/>
</dbReference>
<reference evidence="8" key="1">
    <citation type="journal article" date="2019" name="Int. J. Syst. Evol. Microbiol.">
        <title>The Global Catalogue of Microorganisms (GCM) 10K type strain sequencing project: providing services to taxonomists for standard genome sequencing and annotation.</title>
        <authorList>
            <consortium name="The Broad Institute Genomics Platform"/>
            <consortium name="The Broad Institute Genome Sequencing Center for Infectious Disease"/>
            <person name="Wu L."/>
            <person name="Ma J."/>
        </authorList>
    </citation>
    <scope>NUCLEOTIDE SEQUENCE [LARGE SCALE GENOMIC DNA]</scope>
    <source>
        <strain evidence="8">JCM 18961</strain>
    </source>
</reference>
<comment type="similarity">
    <text evidence="5">Belongs to the zinc-containing alcohol dehydrogenase family.</text>
</comment>
<evidence type="ECO:0000256" key="5">
    <source>
        <dbReference type="RuleBase" id="RU361277"/>
    </source>
</evidence>
<evidence type="ECO:0000313" key="8">
    <source>
        <dbReference type="Proteomes" id="UP001500556"/>
    </source>
</evidence>
<accession>A0ABP8YI24</accession>
<dbReference type="PANTHER" id="PTHR42813">
    <property type="entry name" value="ZINC-TYPE ALCOHOL DEHYDROGENASE-LIKE"/>
    <property type="match status" value="1"/>
</dbReference>
<dbReference type="Pfam" id="PF00107">
    <property type="entry name" value="ADH_zinc_N"/>
    <property type="match status" value="1"/>
</dbReference>
<keyword evidence="4" id="KW-0560">Oxidoreductase</keyword>
<dbReference type="Gene3D" id="3.40.50.720">
    <property type="entry name" value="NAD(P)-binding Rossmann-like Domain"/>
    <property type="match status" value="1"/>
</dbReference>
<dbReference type="Pfam" id="PF08240">
    <property type="entry name" value="ADH_N"/>
    <property type="match status" value="1"/>
</dbReference>
<sequence>MRGTIIHGPRDVRLEERPDPTIVDPTDAVIRTVAACVCGSDLWRYRGIQEVTRPTPIGHEYVGVVEEVGPAVTSVRPGQFVVGGFLTSDNTCPVCRAGAHANCQHGGGYDGCQAELIRVRNADGTLLATPEQPSEDLVPSLLALSDVMCTGWHAAVCADVRPGGTVVVVGDGAVGLSGVLAAAELGAGRIIAMSRHADRQAIAREFGATDVVAERGDAGVEAVKELTNGIGADSVLECVGTDESVVQALRSARPGGMVGWVGVPHVTDLPQEHMFWKNVGLRGGPAPVRAYLPDLLQRVWDRGIDPGKVFDLTLPLSEVAEAYAAMDERRAIKALLRP</sequence>
<feature type="domain" description="Enoyl reductase (ER)" evidence="6">
    <location>
        <begin position="8"/>
        <end position="336"/>
    </location>
</feature>
<keyword evidence="2 5" id="KW-0479">Metal-binding</keyword>
<evidence type="ECO:0000256" key="1">
    <source>
        <dbReference type="ARBA" id="ARBA00001947"/>
    </source>
</evidence>
<dbReference type="CDD" id="cd08287">
    <property type="entry name" value="FDH_like_ADH3"/>
    <property type="match status" value="1"/>
</dbReference>
<evidence type="ECO:0000259" key="6">
    <source>
        <dbReference type="SMART" id="SM00829"/>
    </source>
</evidence>
<gene>
    <name evidence="7" type="ORF">GCM10025782_27760</name>
</gene>
<dbReference type="InterPro" id="IPR013154">
    <property type="entry name" value="ADH-like_N"/>
</dbReference>
<evidence type="ECO:0000313" key="7">
    <source>
        <dbReference type="EMBL" id="GAA4727551.1"/>
    </source>
</evidence>
<keyword evidence="8" id="KW-1185">Reference proteome</keyword>
<dbReference type="PROSITE" id="PS00059">
    <property type="entry name" value="ADH_ZINC"/>
    <property type="match status" value="1"/>
</dbReference>
<dbReference type="InterPro" id="IPR036291">
    <property type="entry name" value="NAD(P)-bd_dom_sf"/>
</dbReference>
<protein>
    <submittedName>
        <fullName evidence="7">Zinc-dependent alcohol dehydrogenase family protein</fullName>
    </submittedName>
</protein>
<dbReference type="SUPFAM" id="SSF50129">
    <property type="entry name" value="GroES-like"/>
    <property type="match status" value="1"/>
</dbReference>
<dbReference type="Gene3D" id="3.90.180.10">
    <property type="entry name" value="Medium-chain alcohol dehydrogenases, catalytic domain"/>
    <property type="match status" value="1"/>
</dbReference>
<evidence type="ECO:0000256" key="3">
    <source>
        <dbReference type="ARBA" id="ARBA00022833"/>
    </source>
</evidence>
<dbReference type="Proteomes" id="UP001500556">
    <property type="component" value="Unassembled WGS sequence"/>
</dbReference>
<dbReference type="EMBL" id="BAABLO010000011">
    <property type="protein sequence ID" value="GAA4727551.1"/>
    <property type="molecule type" value="Genomic_DNA"/>
</dbReference>
<organism evidence="7 8">
    <name type="scientific">Pedococcus ginsenosidimutans</name>
    <dbReference type="NCBI Taxonomy" id="490570"/>
    <lineage>
        <taxon>Bacteria</taxon>
        <taxon>Bacillati</taxon>
        <taxon>Actinomycetota</taxon>
        <taxon>Actinomycetes</taxon>
        <taxon>Micrococcales</taxon>
        <taxon>Intrasporangiaceae</taxon>
        <taxon>Pedococcus</taxon>
    </lineage>
</organism>
<comment type="caution">
    <text evidence="7">The sequence shown here is derived from an EMBL/GenBank/DDBJ whole genome shotgun (WGS) entry which is preliminary data.</text>
</comment>
<dbReference type="SMART" id="SM00829">
    <property type="entry name" value="PKS_ER"/>
    <property type="match status" value="1"/>
</dbReference>
<dbReference type="SUPFAM" id="SSF51735">
    <property type="entry name" value="NAD(P)-binding Rossmann-fold domains"/>
    <property type="match status" value="1"/>
</dbReference>
<keyword evidence="3 5" id="KW-0862">Zinc</keyword>